<evidence type="ECO:0000256" key="1">
    <source>
        <dbReference type="SAM" id="MobiDB-lite"/>
    </source>
</evidence>
<sequence length="251" mass="26625">MLVDQIRAAVMAAPRVKLPDVAAVLWRAYGAGQVSEREAEELSALIEARKVVPAEPAAAAAASVARKAAGSRPRTDASLDRRRRWAASGRLPPALAARFTPGEIAALAVVAAEVCRRGDCRLAVGHLAAVAGVSETLVRNALREARALGLVTVEERRVTAWRNDTNVVRIVSAEWSGWLKLAKGRPGAVPTPRLGASRKDGRAAPSHVEGGGCRSADPMPTVEDRPVNRVDRNPRKAAEGQGRRHGSASSW</sequence>
<proteinExistence type="predicted"/>
<comment type="caution">
    <text evidence="2">The sequence shown here is derived from an EMBL/GenBank/DDBJ whole genome shotgun (WGS) entry which is preliminary data.</text>
</comment>
<protein>
    <submittedName>
        <fullName evidence="2">Transcriptional regulator</fullName>
    </submittedName>
</protein>
<feature type="compositionally biased region" description="Basic and acidic residues" evidence="1">
    <location>
        <begin position="222"/>
        <end position="242"/>
    </location>
</feature>
<name>A0ABV0A573_9HYPH</name>
<feature type="region of interest" description="Disordered" evidence="1">
    <location>
        <begin position="64"/>
        <end position="83"/>
    </location>
</feature>
<keyword evidence="3" id="KW-1185">Reference proteome</keyword>
<accession>A0ABV0A573</accession>
<dbReference type="Proteomes" id="UP001407347">
    <property type="component" value="Unassembled WGS sequence"/>
</dbReference>
<dbReference type="RefSeq" id="WP_346013854.1">
    <property type="nucleotide sequence ID" value="NZ_JAQYXP010000009.1"/>
</dbReference>
<reference evidence="2 3" key="1">
    <citation type="journal article" date="2023" name="PLoS ONE">
        <title>Complete genome assembly of Hawai'i environmental nontuberculous mycobacteria reveals unexpected co-isolation with methylobacteria.</title>
        <authorList>
            <person name="Hendrix J."/>
            <person name="Epperson L.E."/>
            <person name="Tong E.I."/>
            <person name="Chan Y.L."/>
            <person name="Hasan N.A."/>
            <person name="Dawrs S.N."/>
            <person name="Norton G.J."/>
            <person name="Virdi R."/>
            <person name="Crooks J.L."/>
            <person name="Chan E.D."/>
            <person name="Honda J.R."/>
            <person name="Strong M."/>
        </authorList>
    </citation>
    <scope>NUCLEOTIDE SEQUENCE [LARGE SCALE GENOMIC DNA]</scope>
    <source>
        <strain evidence="2 3">NJH_HI04-1</strain>
    </source>
</reference>
<gene>
    <name evidence="2" type="ORF">PUR29_36335</name>
</gene>
<feature type="region of interest" description="Disordered" evidence="1">
    <location>
        <begin position="184"/>
        <end position="251"/>
    </location>
</feature>
<organism evidence="2 3">
    <name type="scientific">Methylobacterium ajmalii</name>
    <dbReference type="NCBI Taxonomy" id="2738439"/>
    <lineage>
        <taxon>Bacteria</taxon>
        <taxon>Pseudomonadati</taxon>
        <taxon>Pseudomonadota</taxon>
        <taxon>Alphaproteobacteria</taxon>
        <taxon>Hyphomicrobiales</taxon>
        <taxon>Methylobacteriaceae</taxon>
        <taxon>Methylobacterium</taxon>
    </lineage>
</organism>
<dbReference type="EMBL" id="JAQYXP010000009">
    <property type="protein sequence ID" value="MEN3238906.1"/>
    <property type="molecule type" value="Genomic_DNA"/>
</dbReference>
<evidence type="ECO:0000313" key="3">
    <source>
        <dbReference type="Proteomes" id="UP001407347"/>
    </source>
</evidence>
<evidence type="ECO:0000313" key="2">
    <source>
        <dbReference type="EMBL" id="MEN3238906.1"/>
    </source>
</evidence>